<organism evidence="15 16">
    <name type="scientific">Nannospalax galili</name>
    <name type="common">Northern Israeli blind subterranean mole rat</name>
    <name type="synonym">Spalax galili</name>
    <dbReference type="NCBI Taxonomy" id="1026970"/>
    <lineage>
        <taxon>Eukaryota</taxon>
        <taxon>Metazoa</taxon>
        <taxon>Chordata</taxon>
        <taxon>Craniata</taxon>
        <taxon>Vertebrata</taxon>
        <taxon>Euteleostomi</taxon>
        <taxon>Mammalia</taxon>
        <taxon>Eutheria</taxon>
        <taxon>Euarchontoglires</taxon>
        <taxon>Glires</taxon>
        <taxon>Rodentia</taxon>
        <taxon>Myomorpha</taxon>
        <taxon>Muroidea</taxon>
        <taxon>Spalacidae</taxon>
        <taxon>Spalacinae</taxon>
        <taxon>Nannospalax</taxon>
    </lineage>
</organism>
<comment type="similarity">
    <text evidence="2">Belongs to the chromogranin/secretogranin protein family.</text>
</comment>
<feature type="compositionally biased region" description="Acidic residues" evidence="14">
    <location>
        <begin position="200"/>
        <end position="211"/>
    </location>
</feature>
<sequence>TYAYIFIIGGKEVKDEEKSENENKKFEVRLRDPADASLARRPASKEEARATGEDTQGQAKADTEQWTEGGHSREGAGGPQERLHPFDRQVSKRAKALPSERDKGEEREGEEGDKDPKAGHREYAGEEKHFEEPGEKQNGFPNKRNQGAAKEESVARADAHSAGLSEQTHSREHSSQESGEETGSQKQHPLELSKGAQSQEDSEESEEDAAFEVDKRTRPSPHHGRIWLDRSSQEEHPLTEGRGRALDGSKDTDVGTASLGEKRGHHSTHYRASAEAPDYGEEVRSYPGFQAPETLEGPQYGVRGREEDRPSQQSEESLEEEYKRNRPSTEPENTENRYGEESQGERGREGTKGHHHRGKGGELGDTREEKRLLGEGHYRVHGSQMDQAKGHPQSKWQDQERSYFSYSEEGGQGKWQPQQEHLLDPEDSRKEVGLQGRQYAPYRTPERRKRLGVLFNPYFDPLQWKNSDFQKKDSVDDSFLEGEDENRLTLAEKNFFPKYNHDWWERRPFSDDVNWGFEKRSFARAPELDLKGQYDGVAELDQLLHYKKKSAEFPDFYDSEEQMGPRQEAESGKDRANQRVLTEEEEKELENLAAMDLELQKIAEKFGQTG</sequence>
<keyword evidence="9" id="KW-1015">Disulfide bond</keyword>
<evidence type="ECO:0000256" key="1">
    <source>
        <dbReference type="ARBA" id="ARBA00004613"/>
    </source>
</evidence>
<protein>
    <recommendedName>
        <fullName evidence="11">Secretogranin-1</fullName>
    </recommendedName>
    <alternativeName>
        <fullName evidence="12">Chromogranin-B</fullName>
    </alternativeName>
</protein>
<dbReference type="PANTHER" id="PTHR10583:SF4">
    <property type="entry name" value="SECRETOGRANIN-1"/>
    <property type="match status" value="1"/>
</dbReference>
<dbReference type="Proteomes" id="UP000694381">
    <property type="component" value="Unassembled WGS sequence"/>
</dbReference>
<keyword evidence="6" id="KW-0165">Cleavage on pair of basic residues</keyword>
<evidence type="ECO:0000256" key="13">
    <source>
        <dbReference type="ARBA" id="ARBA00044763"/>
    </source>
</evidence>
<evidence type="ECO:0000313" key="15">
    <source>
        <dbReference type="Ensembl" id="ENSNGAP00000015945.1"/>
    </source>
</evidence>
<feature type="compositionally biased region" description="Basic and acidic residues" evidence="14">
    <location>
        <begin position="320"/>
        <end position="352"/>
    </location>
</feature>
<evidence type="ECO:0000256" key="7">
    <source>
        <dbReference type="ARBA" id="ARBA00022729"/>
    </source>
</evidence>
<reference evidence="15" key="2">
    <citation type="submission" date="2025-09" db="UniProtKB">
        <authorList>
            <consortium name="Ensembl"/>
        </authorList>
    </citation>
    <scope>IDENTIFICATION</scope>
</reference>
<name>A0A8C6RBB2_NANGA</name>
<evidence type="ECO:0000256" key="12">
    <source>
        <dbReference type="ARBA" id="ARBA00042410"/>
    </source>
</evidence>
<evidence type="ECO:0000256" key="10">
    <source>
        <dbReference type="ARBA" id="ARBA00023180"/>
    </source>
</evidence>
<feature type="region of interest" description="Disordered" evidence="14">
    <location>
        <begin position="555"/>
        <end position="586"/>
    </location>
</feature>
<dbReference type="Ensembl" id="ENSNGAT00000021556.1">
    <property type="protein sequence ID" value="ENSNGAP00000015945.1"/>
    <property type="gene ID" value="ENSNGAG00000016827.1"/>
</dbReference>
<evidence type="ECO:0000256" key="6">
    <source>
        <dbReference type="ARBA" id="ARBA00022685"/>
    </source>
</evidence>
<proteinExistence type="inferred from homology"/>
<dbReference type="Pfam" id="PF01271">
    <property type="entry name" value="Granin"/>
    <property type="match status" value="1"/>
</dbReference>
<evidence type="ECO:0000313" key="16">
    <source>
        <dbReference type="Proteomes" id="UP000694381"/>
    </source>
</evidence>
<dbReference type="InterPro" id="IPR018054">
    <property type="entry name" value="Chromogranin_CS"/>
</dbReference>
<feature type="compositionally biased region" description="Basic and acidic residues" evidence="14">
    <location>
        <begin position="226"/>
        <end position="253"/>
    </location>
</feature>
<keyword evidence="10" id="KW-0325">Glycoprotein</keyword>
<feature type="compositionally biased region" description="Basic and acidic residues" evidence="14">
    <location>
        <begin position="359"/>
        <end position="378"/>
    </location>
</feature>
<comment type="subcellular location">
    <subcellularLocation>
        <location evidence="1">Secreted</location>
    </subcellularLocation>
</comment>
<evidence type="ECO:0000256" key="11">
    <source>
        <dbReference type="ARBA" id="ARBA00039221"/>
    </source>
</evidence>
<evidence type="ECO:0000256" key="9">
    <source>
        <dbReference type="ARBA" id="ARBA00023157"/>
    </source>
</evidence>
<feature type="region of interest" description="Disordered" evidence="14">
    <location>
        <begin position="12"/>
        <end position="443"/>
    </location>
</feature>
<keyword evidence="5" id="KW-0765">Sulfation</keyword>
<keyword evidence="7" id="KW-0732">Signal</keyword>
<keyword evidence="3" id="KW-0964">Secreted</keyword>
<comment type="subunit">
    <text evidence="13">Interacts with ITPR1 in the secretory granules.</text>
</comment>
<reference evidence="15" key="1">
    <citation type="submission" date="2025-08" db="UniProtKB">
        <authorList>
            <consortium name="Ensembl"/>
        </authorList>
    </citation>
    <scope>IDENTIFICATION</scope>
</reference>
<evidence type="ECO:0000256" key="8">
    <source>
        <dbReference type="ARBA" id="ARBA00022974"/>
    </source>
</evidence>
<dbReference type="GO" id="GO:0030141">
    <property type="term" value="C:secretory granule"/>
    <property type="evidence" value="ECO:0007669"/>
    <property type="project" value="InterPro"/>
</dbReference>
<keyword evidence="4" id="KW-0597">Phosphoprotein</keyword>
<dbReference type="OMA" id="HREYAGE"/>
<feature type="compositionally biased region" description="Basic and acidic residues" evidence="14">
    <location>
        <begin position="421"/>
        <end position="432"/>
    </location>
</feature>
<dbReference type="InterPro" id="IPR001990">
    <property type="entry name" value="Granin"/>
</dbReference>
<dbReference type="AlphaFoldDB" id="A0A8C6RBB2"/>
<feature type="compositionally biased region" description="Basic and acidic residues" evidence="14">
    <location>
        <begin position="567"/>
        <end position="577"/>
    </location>
</feature>
<dbReference type="InterPro" id="IPR001819">
    <property type="entry name" value="Chromogranin_AB"/>
</dbReference>
<keyword evidence="8" id="KW-0654">Proteoglycan</keyword>
<dbReference type="PANTHER" id="PTHR10583">
    <property type="entry name" value="CHROMOGRANIN"/>
    <property type="match status" value="1"/>
</dbReference>
<feature type="compositionally biased region" description="Basic and acidic residues" evidence="14">
    <location>
        <begin position="149"/>
        <end position="159"/>
    </location>
</feature>
<evidence type="ECO:0000256" key="5">
    <source>
        <dbReference type="ARBA" id="ARBA00022641"/>
    </source>
</evidence>
<evidence type="ECO:0000256" key="14">
    <source>
        <dbReference type="SAM" id="MobiDB-lite"/>
    </source>
</evidence>
<evidence type="ECO:0000256" key="3">
    <source>
        <dbReference type="ARBA" id="ARBA00022525"/>
    </source>
</evidence>
<keyword evidence="16" id="KW-1185">Reference proteome</keyword>
<evidence type="ECO:0000256" key="4">
    <source>
        <dbReference type="ARBA" id="ARBA00022553"/>
    </source>
</evidence>
<feature type="compositionally biased region" description="Basic and acidic residues" evidence="14">
    <location>
        <begin position="114"/>
        <end position="135"/>
    </location>
</feature>
<feature type="compositionally biased region" description="Basic and acidic residues" evidence="14">
    <location>
        <begin position="43"/>
        <end position="52"/>
    </location>
</feature>
<accession>A0A8C6RBB2</accession>
<evidence type="ECO:0000256" key="2">
    <source>
        <dbReference type="ARBA" id="ARBA00005723"/>
    </source>
</evidence>
<dbReference type="GO" id="GO:0005615">
    <property type="term" value="C:extracellular space"/>
    <property type="evidence" value="ECO:0007669"/>
    <property type="project" value="TreeGrafter"/>
</dbReference>
<dbReference type="PROSITE" id="PS00422">
    <property type="entry name" value="GRANINS_1"/>
    <property type="match status" value="1"/>
</dbReference>
<feature type="compositionally biased region" description="Basic and acidic residues" evidence="14">
    <location>
        <begin position="81"/>
        <end position="90"/>
    </location>
</feature>
<dbReference type="GeneTree" id="ENSGT00940000154206"/>
<feature type="compositionally biased region" description="Basic and acidic residues" evidence="14">
    <location>
        <begin position="12"/>
        <end position="34"/>
    </location>
</feature>